<evidence type="ECO:0000256" key="6">
    <source>
        <dbReference type="ARBA" id="ARBA00022840"/>
    </source>
</evidence>
<dbReference type="Pfam" id="PF00005">
    <property type="entry name" value="ABC_tran"/>
    <property type="match status" value="1"/>
</dbReference>
<keyword evidence="5" id="KW-0547">Nucleotide-binding</keyword>
<dbReference type="InterPro" id="IPR027417">
    <property type="entry name" value="P-loop_NTPase"/>
</dbReference>
<dbReference type="PANTHER" id="PTHR43553">
    <property type="entry name" value="HEAVY METAL TRANSPORTER"/>
    <property type="match status" value="1"/>
</dbReference>
<evidence type="ECO:0000256" key="2">
    <source>
        <dbReference type="ARBA" id="ARBA00005417"/>
    </source>
</evidence>
<evidence type="ECO:0000256" key="1">
    <source>
        <dbReference type="ARBA" id="ARBA00004236"/>
    </source>
</evidence>
<dbReference type="Proteomes" id="UP000636505">
    <property type="component" value="Unassembled WGS sequence"/>
</dbReference>
<keyword evidence="3" id="KW-0813">Transport</keyword>
<dbReference type="PROSITE" id="PS50893">
    <property type="entry name" value="ABC_TRANSPORTER_2"/>
    <property type="match status" value="1"/>
</dbReference>
<organism evidence="10 11">
    <name type="scientific">Vasconcelosia minhoensis LEGE 07310</name>
    <dbReference type="NCBI Taxonomy" id="915328"/>
    <lineage>
        <taxon>Bacteria</taxon>
        <taxon>Bacillati</taxon>
        <taxon>Cyanobacteriota</taxon>
        <taxon>Cyanophyceae</taxon>
        <taxon>Nodosilineales</taxon>
        <taxon>Cymatolegaceae</taxon>
        <taxon>Vasconcelosia</taxon>
        <taxon>Vasconcelosia minhoensis</taxon>
    </lineage>
</organism>
<dbReference type="GO" id="GO:0005524">
    <property type="term" value="F:ATP binding"/>
    <property type="evidence" value="ECO:0007669"/>
    <property type="project" value="UniProtKB-KW"/>
</dbReference>
<dbReference type="GO" id="GO:0042626">
    <property type="term" value="F:ATPase-coupled transmembrane transporter activity"/>
    <property type="evidence" value="ECO:0007669"/>
    <property type="project" value="TreeGrafter"/>
</dbReference>
<dbReference type="SUPFAM" id="SSF52540">
    <property type="entry name" value="P-loop containing nucleoside triphosphate hydrolases"/>
    <property type="match status" value="1"/>
</dbReference>
<dbReference type="FunFam" id="3.40.50.300:FF:000224">
    <property type="entry name" value="Energy-coupling factor transporter ATP-binding protein EcfA"/>
    <property type="match status" value="1"/>
</dbReference>
<proteinExistence type="inferred from homology"/>
<dbReference type="PANTHER" id="PTHR43553:SF24">
    <property type="entry name" value="ENERGY-COUPLING FACTOR TRANSPORTER ATP-BINDING PROTEIN ECFA1"/>
    <property type="match status" value="1"/>
</dbReference>
<comment type="subcellular location">
    <subcellularLocation>
        <location evidence="1">Cell membrane</location>
    </subcellularLocation>
</comment>
<dbReference type="InterPro" id="IPR003593">
    <property type="entry name" value="AAA+_ATPase"/>
</dbReference>
<dbReference type="InterPro" id="IPR017871">
    <property type="entry name" value="ABC_transporter-like_CS"/>
</dbReference>
<dbReference type="GO" id="GO:0043190">
    <property type="term" value="C:ATP-binding cassette (ABC) transporter complex"/>
    <property type="evidence" value="ECO:0007669"/>
    <property type="project" value="TreeGrafter"/>
</dbReference>
<comment type="caution">
    <text evidence="10">The sequence shown here is derived from an EMBL/GenBank/DDBJ whole genome shotgun (WGS) entry which is preliminary data.</text>
</comment>
<dbReference type="SMART" id="SM00382">
    <property type="entry name" value="AAA"/>
    <property type="match status" value="1"/>
</dbReference>
<reference evidence="10" key="1">
    <citation type="submission" date="2020-10" db="EMBL/GenBank/DDBJ databases">
        <authorList>
            <person name="Castelo-Branco R."/>
            <person name="Eusebio N."/>
            <person name="Adriana R."/>
            <person name="Vieira A."/>
            <person name="Brugerolle De Fraissinette N."/>
            <person name="Rezende De Castro R."/>
            <person name="Schneider M.P."/>
            <person name="Vasconcelos V."/>
            <person name="Leao P.N."/>
        </authorList>
    </citation>
    <scope>NUCLEOTIDE SEQUENCE</scope>
    <source>
        <strain evidence="10">LEGE 07310</strain>
    </source>
</reference>
<evidence type="ECO:0000256" key="5">
    <source>
        <dbReference type="ARBA" id="ARBA00022741"/>
    </source>
</evidence>
<keyword evidence="4" id="KW-1003">Cell membrane</keyword>
<dbReference type="AlphaFoldDB" id="A0A8J7AB79"/>
<dbReference type="EMBL" id="JADEXG010000065">
    <property type="protein sequence ID" value="MBE9079705.1"/>
    <property type="molecule type" value="Genomic_DNA"/>
</dbReference>
<evidence type="ECO:0000256" key="8">
    <source>
        <dbReference type="ARBA" id="ARBA00023136"/>
    </source>
</evidence>
<dbReference type="Gene3D" id="3.40.50.300">
    <property type="entry name" value="P-loop containing nucleotide triphosphate hydrolases"/>
    <property type="match status" value="1"/>
</dbReference>
<gene>
    <name evidence="10" type="ORF">IQ241_20830</name>
</gene>
<feature type="domain" description="ABC transporter" evidence="9">
    <location>
        <begin position="23"/>
        <end position="250"/>
    </location>
</feature>
<keyword evidence="6 10" id="KW-0067">ATP-binding</keyword>
<dbReference type="CDD" id="cd03225">
    <property type="entry name" value="ABC_cobalt_CbiO_domain1"/>
    <property type="match status" value="1"/>
</dbReference>
<dbReference type="RefSeq" id="WP_193910932.1">
    <property type="nucleotide sequence ID" value="NZ_JADEXG010000065.1"/>
</dbReference>
<keyword evidence="11" id="KW-1185">Reference proteome</keyword>
<dbReference type="PROSITE" id="PS00211">
    <property type="entry name" value="ABC_TRANSPORTER_1"/>
    <property type="match status" value="1"/>
</dbReference>
<keyword evidence="8" id="KW-0472">Membrane</keyword>
<dbReference type="InterPro" id="IPR003439">
    <property type="entry name" value="ABC_transporter-like_ATP-bd"/>
</dbReference>
<sequence length="262" mass="28756">MTEVAHKSAEKGTEQSTSKEVALTISDLTFAYPKQDKLFQSFDLQVHNGRKVGLIGPNGSGKTTLFLLTCGILAAKSGNISILDQSMDVGKFNSNIGLVFQNPNDQLFTTCVRDDVAFGPKNMGLDQHEIDERVHQSLAATGTEDLIDRVPQNLSGGEKSMVAIATVLAMRPRLILYDEPSASLDLYSRRQLIQFLQKSQETILVSTHDLELVLEVCDRVLLLDDGCVVADGKPAKIMSDVELMQAHRLEKPHSLSPHVHFG</sequence>
<accession>A0A8J7AB79</accession>
<dbReference type="InterPro" id="IPR015856">
    <property type="entry name" value="ABC_transpr_CbiO/EcfA_su"/>
</dbReference>
<evidence type="ECO:0000256" key="3">
    <source>
        <dbReference type="ARBA" id="ARBA00022448"/>
    </source>
</evidence>
<evidence type="ECO:0000313" key="10">
    <source>
        <dbReference type="EMBL" id="MBE9079705.1"/>
    </source>
</evidence>
<name>A0A8J7AB79_9CYAN</name>
<protein>
    <submittedName>
        <fullName evidence="10">ABC transporter ATP-binding protein</fullName>
    </submittedName>
</protein>
<evidence type="ECO:0000256" key="4">
    <source>
        <dbReference type="ARBA" id="ARBA00022475"/>
    </source>
</evidence>
<dbReference type="GO" id="GO:0016887">
    <property type="term" value="F:ATP hydrolysis activity"/>
    <property type="evidence" value="ECO:0007669"/>
    <property type="project" value="InterPro"/>
</dbReference>
<evidence type="ECO:0000259" key="9">
    <source>
        <dbReference type="PROSITE" id="PS50893"/>
    </source>
</evidence>
<keyword evidence="7" id="KW-1278">Translocase</keyword>
<evidence type="ECO:0000256" key="7">
    <source>
        <dbReference type="ARBA" id="ARBA00022967"/>
    </source>
</evidence>
<comment type="similarity">
    <text evidence="2">Belongs to the ABC transporter superfamily.</text>
</comment>
<evidence type="ECO:0000313" key="11">
    <source>
        <dbReference type="Proteomes" id="UP000636505"/>
    </source>
</evidence>
<dbReference type="InterPro" id="IPR050095">
    <property type="entry name" value="ECF_ABC_transporter_ATP-bd"/>
</dbReference>